<evidence type="ECO:0000259" key="3">
    <source>
        <dbReference type="Pfam" id="PF07992"/>
    </source>
</evidence>
<dbReference type="SUPFAM" id="SSF51905">
    <property type="entry name" value="FAD/NAD(P)-binding domain"/>
    <property type="match status" value="1"/>
</dbReference>
<proteinExistence type="predicted"/>
<dbReference type="STRING" id="59922.P9303_03731"/>
<dbReference type="GO" id="GO:0016491">
    <property type="term" value="F:oxidoreductase activity"/>
    <property type="evidence" value="ECO:0007669"/>
    <property type="project" value="InterPro"/>
</dbReference>
<keyword evidence="1" id="KW-1133">Transmembrane helix</keyword>
<name>A2C6L5_PROM3</name>
<dbReference type="EMBL" id="CP000554">
    <property type="protein sequence ID" value="ABM77125.1"/>
    <property type="molecule type" value="Genomic_DNA"/>
</dbReference>
<dbReference type="InterPro" id="IPR023753">
    <property type="entry name" value="FAD/NAD-binding_dom"/>
</dbReference>
<reference evidence="4 5" key="1">
    <citation type="journal article" date="2007" name="PLoS Genet.">
        <title>Patterns and implications of gene gain and loss in the evolution of Prochlorococcus.</title>
        <authorList>
            <person name="Kettler G.C."/>
            <person name="Martiny A.C."/>
            <person name="Huang K."/>
            <person name="Zucker J."/>
            <person name="Coleman M.L."/>
            <person name="Rodrigue S."/>
            <person name="Chen F."/>
            <person name="Lapidus A."/>
            <person name="Ferriera S."/>
            <person name="Johnson J."/>
            <person name="Steglich C."/>
            <person name="Church G.M."/>
            <person name="Richardson P."/>
            <person name="Chisholm S.W."/>
        </authorList>
    </citation>
    <scope>NUCLEOTIDE SEQUENCE [LARGE SCALE GENOMIC DNA]</scope>
    <source>
        <strain evidence="4 5">MIT 9303</strain>
    </source>
</reference>
<gene>
    <name evidence="4" type="ordered locus">P9303_03731</name>
</gene>
<feature type="transmembrane region" description="Helical" evidence="1">
    <location>
        <begin position="12"/>
        <end position="32"/>
    </location>
</feature>
<organism evidence="4 5">
    <name type="scientific">Prochlorococcus marinus (strain MIT 9303)</name>
    <dbReference type="NCBI Taxonomy" id="59922"/>
    <lineage>
        <taxon>Bacteria</taxon>
        <taxon>Bacillati</taxon>
        <taxon>Cyanobacteriota</taxon>
        <taxon>Cyanophyceae</taxon>
        <taxon>Synechococcales</taxon>
        <taxon>Prochlorococcaceae</taxon>
        <taxon>Prochlorococcus</taxon>
    </lineage>
</organism>
<dbReference type="Proteomes" id="UP000002274">
    <property type="component" value="Chromosome"/>
</dbReference>
<dbReference type="PANTHER" id="PTHR46313:SF3">
    <property type="entry name" value="PROLYCOPENE ISOMERASE, CHLOROPLASTIC"/>
    <property type="match status" value="1"/>
</dbReference>
<dbReference type="InterPro" id="IPR002937">
    <property type="entry name" value="Amino_oxidase"/>
</dbReference>
<evidence type="ECO:0000313" key="5">
    <source>
        <dbReference type="Proteomes" id="UP000002274"/>
    </source>
</evidence>
<dbReference type="InterPro" id="IPR009051">
    <property type="entry name" value="Helical_ferredxn"/>
</dbReference>
<dbReference type="PANTHER" id="PTHR46313">
    <property type="match status" value="1"/>
</dbReference>
<evidence type="ECO:0000313" key="4">
    <source>
        <dbReference type="EMBL" id="ABM77125.1"/>
    </source>
</evidence>
<dbReference type="SUPFAM" id="SSF51971">
    <property type="entry name" value="Nucleotide-binding domain"/>
    <property type="match status" value="1"/>
</dbReference>
<dbReference type="InterPro" id="IPR045892">
    <property type="entry name" value="CrtISO-like"/>
</dbReference>
<keyword evidence="1" id="KW-0472">Membrane</keyword>
<evidence type="ECO:0008006" key="6">
    <source>
        <dbReference type="Google" id="ProtNLM"/>
    </source>
</evidence>
<dbReference type="AlphaFoldDB" id="A2C6L5"/>
<dbReference type="GO" id="GO:0016116">
    <property type="term" value="P:carotenoid metabolic process"/>
    <property type="evidence" value="ECO:0007669"/>
    <property type="project" value="InterPro"/>
</dbReference>
<dbReference type="SUPFAM" id="SSF46548">
    <property type="entry name" value="alpha-helical ferredoxin"/>
    <property type="match status" value="1"/>
</dbReference>
<dbReference type="Gene3D" id="1.10.1060.10">
    <property type="entry name" value="Alpha-helical ferredoxin"/>
    <property type="match status" value="1"/>
</dbReference>
<dbReference type="Pfam" id="PF01593">
    <property type="entry name" value="Amino_oxidase"/>
    <property type="match status" value="1"/>
</dbReference>
<evidence type="ECO:0000259" key="2">
    <source>
        <dbReference type="Pfam" id="PF01593"/>
    </source>
</evidence>
<feature type="domain" description="Amine oxidase" evidence="2">
    <location>
        <begin position="22"/>
        <end position="510"/>
    </location>
</feature>
<dbReference type="BioCyc" id="PMAR59922:G1G80-349-MONOMER"/>
<feature type="domain" description="FAD/NAD(P)-binding" evidence="3">
    <location>
        <begin position="657"/>
        <end position="843"/>
    </location>
</feature>
<dbReference type="GO" id="GO:0051536">
    <property type="term" value="F:iron-sulfur cluster binding"/>
    <property type="evidence" value="ECO:0007669"/>
    <property type="project" value="InterPro"/>
</dbReference>
<protein>
    <recommendedName>
        <fullName evidence="6">NAD-dependent dihydropyrimidine dehydrogenase subunit PreT</fullName>
    </recommendedName>
</protein>
<dbReference type="Pfam" id="PF07992">
    <property type="entry name" value="Pyr_redox_2"/>
    <property type="match status" value="1"/>
</dbReference>
<sequence length="938" mass="104896">MHVLDRDILLPSYDVLVVGAGIGGLTAAALLAKRGYRVLVVEQHYLPGGCASIFRRQGFTFDVGASLFFGFGEKGYNPHQFVMNELEEDITLVPMDETFTIHLDQKTKVSMYTQRERFWEEMCSCFPHQSEQIKALLREFESFYHDSLDSYGGQFFAPAETPPQHGINLMLTRPFYLARLLNYLLSTQEQLFRRFTRDPQILKLFTLLNQNMTTCGLDQTPAIAGPMIHVESYTGGCYYAQGSPQILANKLEKAIHKYGGQILYRNRIDKILIEKGKAIGCQLENGLKIKAHTVISNTTIWNLYGKLIDPQHISRRKRKWAKKFRPIYSVFGVYLGVKAEAVPPAIKPTQILPYDDKGSSSYLTVYVTSMLDPDASPPGTHTLCIFLPESTPEITVPTDGKDKYHSRTYRDQKQKKASAIIDYLEKNYFPELKKHILVQEIATPQTIQRYTLKSHGSIGGPQVNMSQSYMSRLAARSDWQGLYCVGDSTSQGIGVVSVTVSAISAVNAILKDLRQPQYLPLKHYPQNYVHFAKASLSQEQHSAYLFPDSQIIQTVELEPRACLSPRCVRAGPDSTHQAHIARLVEAGNWLGAAQSLRAVNPLSEITSYLSQSDDFCGPSCSQLLCPDASIPIKSLNRYVCEKVPNYIPDVAPDNGKRISIVGAGPAGLTCAHYLARLGYQIDIYEKQSESGGILKRITLASRIPQSVLHREISNLLLPSIRIYFDQSLGEDITIAELRLQYDAIFLACGLGEKQIQPKDIDQDFNLIHGLKFLDQFTQEPAIVREKILTIVGATYLATDISKLAIQNGAKKVCLIDELSELQSKSQAKRLTEMQELGIEIHSRIDPIAFSELCSSSHQVIMAGLEQQRIQSELRDHLSTSLVVDIDDWVDLETLQVHGQVNVFAGGDIIRGSSSMQESIRDGRKAAVEINHALMKNQS</sequence>
<dbReference type="KEGG" id="pmf:P9303_03731"/>
<dbReference type="InterPro" id="IPR036188">
    <property type="entry name" value="FAD/NAD-bd_sf"/>
</dbReference>
<accession>A2C6L5</accession>
<dbReference type="HOGENOM" id="CLU_312568_0_0_3"/>
<keyword evidence="1" id="KW-0812">Transmembrane</keyword>
<evidence type="ECO:0000256" key="1">
    <source>
        <dbReference type="SAM" id="Phobius"/>
    </source>
</evidence>
<dbReference type="Gene3D" id="3.50.50.60">
    <property type="entry name" value="FAD/NAD(P)-binding domain"/>
    <property type="match status" value="4"/>
</dbReference>
<dbReference type="PRINTS" id="PR00419">
    <property type="entry name" value="ADXRDTASE"/>
</dbReference>